<dbReference type="AlphaFoldDB" id="A0A7R6P813"/>
<dbReference type="OrthoDB" id="6975080at2"/>
<evidence type="ECO:0000259" key="2">
    <source>
        <dbReference type="Pfam" id="PF03413"/>
    </source>
</evidence>
<feature type="domain" description="PepSY" evidence="2">
    <location>
        <begin position="61"/>
        <end position="97"/>
    </location>
</feature>
<reference evidence="3 4" key="1">
    <citation type="journal article" date="2008" name="Int. J. Syst. Evol. Microbiol.">
        <title>Amphritea japonica sp. nov. and Amphritea balenae sp. nov., isolated from the sediment adjacent to sperm whale carcasses off Kagoshima, Japan.</title>
        <authorList>
            <person name="Miyazaki M."/>
            <person name="Nogi Y."/>
            <person name="Fujiwara Y."/>
            <person name="Kawato M."/>
            <person name="Nagahama T."/>
            <person name="Kubokawa K."/>
            <person name="Horikoshi K."/>
        </authorList>
    </citation>
    <scope>NUCLEOTIDE SEQUENCE [LARGE SCALE GENOMIC DNA]</scope>
    <source>
        <strain evidence="3 4">ATCC BAA-1530</strain>
    </source>
</reference>
<evidence type="ECO:0000256" key="1">
    <source>
        <dbReference type="SAM" id="SignalP"/>
    </source>
</evidence>
<sequence length="103" mass="11380">MPYLVKTLLLSLVCFAVGANADPQDKVDPDSAAELVDKGLIVSLDQLLAQHSVLTRNRMLDLELEQSDGEFTYEIEVLHADGHVSEYEFDAVTGELLQEVFGE</sequence>
<dbReference type="Proteomes" id="UP000595663">
    <property type="component" value="Chromosome"/>
</dbReference>
<dbReference type="EMBL" id="AP014545">
    <property type="protein sequence ID" value="BBB27609.1"/>
    <property type="molecule type" value="Genomic_DNA"/>
</dbReference>
<dbReference type="InterPro" id="IPR025711">
    <property type="entry name" value="PepSY"/>
</dbReference>
<organism evidence="3 4">
    <name type="scientific">Amphritea japonica ATCC BAA-1530</name>
    <dbReference type="NCBI Taxonomy" id="1278309"/>
    <lineage>
        <taxon>Bacteria</taxon>
        <taxon>Pseudomonadati</taxon>
        <taxon>Pseudomonadota</taxon>
        <taxon>Gammaproteobacteria</taxon>
        <taxon>Oceanospirillales</taxon>
        <taxon>Oceanospirillaceae</taxon>
        <taxon>Amphritea</taxon>
    </lineage>
</organism>
<dbReference type="RefSeq" id="WP_019623090.1">
    <property type="nucleotide sequence ID" value="NZ_AP014545.1"/>
</dbReference>
<keyword evidence="1" id="KW-0732">Signal</keyword>
<feature type="chain" id="PRO_5032530797" evidence="1">
    <location>
        <begin position="22"/>
        <end position="103"/>
    </location>
</feature>
<accession>A0A7R6P813</accession>
<feature type="signal peptide" evidence="1">
    <location>
        <begin position="1"/>
        <end position="21"/>
    </location>
</feature>
<dbReference type="Pfam" id="PF03413">
    <property type="entry name" value="PepSY"/>
    <property type="match status" value="1"/>
</dbReference>
<keyword evidence="4" id="KW-1185">Reference proteome</keyword>
<evidence type="ECO:0000313" key="4">
    <source>
        <dbReference type="Proteomes" id="UP000595663"/>
    </source>
</evidence>
<dbReference type="KEGG" id="ajp:AMJAP_3024"/>
<proteinExistence type="predicted"/>
<evidence type="ECO:0000313" key="3">
    <source>
        <dbReference type="EMBL" id="BBB27609.1"/>
    </source>
</evidence>
<name>A0A7R6P813_9GAMM</name>
<protein>
    <submittedName>
        <fullName evidence="3">Peptidase M4</fullName>
    </submittedName>
</protein>
<gene>
    <name evidence="3" type="ORF">AMJAP_3024</name>
</gene>
<dbReference type="Gene3D" id="3.10.450.40">
    <property type="match status" value="1"/>
</dbReference>